<reference evidence="2 4" key="1">
    <citation type="submission" date="2017-12" db="EMBL/GenBank/DDBJ databases">
        <title>FDA dAtabase for Regulatory Grade micrObial Sequences (FDA-ARGOS): Supporting development and validation of Infectious Disease Dx tests.</title>
        <authorList>
            <person name="Hoffmann M."/>
            <person name="Allard M."/>
            <person name="Evans P."/>
            <person name="Brown E."/>
            <person name="Tallon L."/>
            <person name="Sadzewicz L."/>
            <person name="Sengamalay N."/>
            <person name="Ott S."/>
            <person name="Godinez A."/>
            <person name="Nagaraj S."/>
            <person name="Vavikolanu K."/>
            <person name="Aluvathingal J."/>
            <person name="Nadendla S."/>
            <person name="Sichtig H."/>
        </authorList>
    </citation>
    <scope>NUCLEOTIDE SEQUENCE [LARGE SCALE GENOMIC DNA]</scope>
    <source>
        <strain evidence="2 4">FDAARGOS_148</strain>
    </source>
</reference>
<evidence type="ECO:0000313" key="1">
    <source>
        <dbReference type="EMBL" id="PNN29351.1"/>
    </source>
</evidence>
<dbReference type="EMBL" id="LORN02000013">
    <property type="protein sequence ID" value="PNN29435.1"/>
    <property type="molecule type" value="Genomic_DNA"/>
</dbReference>
<name>A0A2K0AWN0_STAHA</name>
<evidence type="ECO:0000313" key="2">
    <source>
        <dbReference type="EMBL" id="PNN29435.1"/>
    </source>
</evidence>
<evidence type="ECO:0000313" key="3">
    <source>
        <dbReference type="EMBL" id="TRL77492.1"/>
    </source>
</evidence>
<proteinExistence type="predicted"/>
<accession>A0A2K0AWN0</accession>
<dbReference type="RefSeq" id="WP_037538433.1">
    <property type="nucleotide sequence ID" value="NZ_CAJCGD010000008.1"/>
</dbReference>
<dbReference type="EMBL" id="LORN02000014">
    <property type="protein sequence ID" value="PNN29351.1"/>
    <property type="molecule type" value="Genomic_DNA"/>
</dbReference>
<evidence type="ECO:0000313" key="4">
    <source>
        <dbReference type="Proteomes" id="UP000053523"/>
    </source>
</evidence>
<organism evidence="2 4">
    <name type="scientific">Staphylococcus haemolyticus</name>
    <dbReference type="NCBI Taxonomy" id="1283"/>
    <lineage>
        <taxon>Bacteria</taxon>
        <taxon>Bacillati</taxon>
        <taxon>Bacillota</taxon>
        <taxon>Bacilli</taxon>
        <taxon>Bacillales</taxon>
        <taxon>Staphylococcaceae</taxon>
        <taxon>Staphylococcus</taxon>
    </lineage>
</organism>
<protein>
    <submittedName>
        <fullName evidence="2">Uncharacterized protein</fullName>
    </submittedName>
</protein>
<reference evidence="3 5" key="2">
    <citation type="submission" date="2019-07" db="EMBL/GenBank/DDBJ databases">
        <title>Genome Sequencing and Assembly of Staphylococcus haemolyticus SDA2.</title>
        <authorList>
            <person name="Emmons C.B."/>
            <person name="Park C."/>
            <person name="Sevigny J.L."/>
            <person name="Andam C."/>
        </authorList>
    </citation>
    <scope>NUCLEOTIDE SEQUENCE [LARGE SCALE GENOMIC DNA]</scope>
    <source>
        <strain evidence="3 5">SDA2</strain>
    </source>
</reference>
<gene>
    <name evidence="2" type="ORF">AL503_003480</name>
    <name evidence="1" type="ORF">AL503_004410</name>
    <name evidence="3" type="ORF">FNL11_07595</name>
</gene>
<dbReference type="Proteomes" id="UP000053523">
    <property type="component" value="Unassembled WGS sequence"/>
</dbReference>
<sequence>MSTHENDHYEAFESSQLNREDLMDLSELRQQVDAFKTNNNDSELKEHIASELIKWKEYVRDQYRPEDPAEQSRLSNIADKVQGDIDSAFEYNDGSKIFAFLEASYQRSKEDLVYGRTLILFSEKDTIKRALSFFDSDEENHKLADFIVSKNIEIGKEIMSEDYLELLEIERDYINARFK</sequence>
<dbReference type="AlphaFoldDB" id="A0A2K0AWN0"/>
<comment type="caution">
    <text evidence="2">The sequence shown here is derived from an EMBL/GenBank/DDBJ whole genome shotgun (WGS) entry which is preliminary data.</text>
</comment>
<dbReference type="Proteomes" id="UP000316594">
    <property type="component" value="Unassembled WGS sequence"/>
</dbReference>
<evidence type="ECO:0000313" key="5">
    <source>
        <dbReference type="Proteomes" id="UP000316594"/>
    </source>
</evidence>
<dbReference type="EMBL" id="VJMP01000005">
    <property type="protein sequence ID" value="TRL77492.1"/>
    <property type="molecule type" value="Genomic_DNA"/>
</dbReference>